<evidence type="ECO:0000259" key="3">
    <source>
        <dbReference type="Pfam" id="PF00534"/>
    </source>
</evidence>
<protein>
    <submittedName>
        <fullName evidence="5">Glycosyltransferase family 4 protein</fullName>
    </submittedName>
</protein>
<keyword evidence="1" id="KW-0328">Glycosyltransferase</keyword>
<evidence type="ECO:0000256" key="2">
    <source>
        <dbReference type="ARBA" id="ARBA00022679"/>
    </source>
</evidence>
<organism evidence="5 6">
    <name type="scientific">Nocardioides glacieisoli</name>
    <dbReference type="NCBI Taxonomy" id="1168730"/>
    <lineage>
        <taxon>Bacteria</taxon>
        <taxon>Bacillati</taxon>
        <taxon>Actinomycetota</taxon>
        <taxon>Actinomycetes</taxon>
        <taxon>Propionibacteriales</taxon>
        <taxon>Nocardioidaceae</taxon>
        <taxon>Nocardioides</taxon>
    </lineage>
</organism>
<dbReference type="Proteomes" id="UP000291838">
    <property type="component" value="Unassembled WGS sequence"/>
</dbReference>
<evidence type="ECO:0000256" key="1">
    <source>
        <dbReference type="ARBA" id="ARBA00022676"/>
    </source>
</evidence>
<keyword evidence="6" id="KW-1185">Reference proteome</keyword>
<dbReference type="AlphaFoldDB" id="A0A4Q2RTE8"/>
<keyword evidence="2 5" id="KW-0808">Transferase</keyword>
<proteinExistence type="predicted"/>
<dbReference type="PANTHER" id="PTHR45947">
    <property type="entry name" value="SULFOQUINOVOSYL TRANSFERASE SQD2"/>
    <property type="match status" value="1"/>
</dbReference>
<dbReference type="SUPFAM" id="SSF53756">
    <property type="entry name" value="UDP-Glycosyltransferase/glycogen phosphorylase"/>
    <property type="match status" value="1"/>
</dbReference>
<dbReference type="GO" id="GO:1901137">
    <property type="term" value="P:carbohydrate derivative biosynthetic process"/>
    <property type="evidence" value="ECO:0007669"/>
    <property type="project" value="UniProtKB-ARBA"/>
</dbReference>
<feature type="domain" description="Glycosyl transferase family 1" evidence="3">
    <location>
        <begin position="204"/>
        <end position="331"/>
    </location>
</feature>
<reference evidence="5 6" key="1">
    <citation type="submission" date="2019-01" db="EMBL/GenBank/DDBJ databases">
        <title>Novel species of Nocardioides.</title>
        <authorList>
            <person name="Liu Q."/>
            <person name="Xin Y.-H."/>
        </authorList>
    </citation>
    <scope>NUCLEOTIDE SEQUENCE [LARGE SCALE GENOMIC DNA]</scope>
    <source>
        <strain evidence="5 6">HLT3-15</strain>
    </source>
</reference>
<dbReference type="Pfam" id="PF00534">
    <property type="entry name" value="Glycos_transf_1"/>
    <property type="match status" value="1"/>
</dbReference>
<dbReference type="Pfam" id="PF13439">
    <property type="entry name" value="Glyco_transf_4"/>
    <property type="match status" value="1"/>
</dbReference>
<evidence type="ECO:0000259" key="4">
    <source>
        <dbReference type="Pfam" id="PF13439"/>
    </source>
</evidence>
<evidence type="ECO:0000313" key="5">
    <source>
        <dbReference type="EMBL" id="RYB92350.1"/>
    </source>
</evidence>
<gene>
    <name evidence="5" type="ORF">EUA06_05180</name>
</gene>
<dbReference type="InterPro" id="IPR050194">
    <property type="entry name" value="Glycosyltransferase_grp1"/>
</dbReference>
<name>A0A4Q2RTE8_9ACTN</name>
<sequence>MTQQPTVAIAHDYLTQRGGAERVVLSLMRAFPGAPVHTTLYDPEGTYPEFARADIRTSPLNRVAALRRDHRLALPLLATASSRMRIDADVVVASSSGWAHGFRTSGRTVVYCHNPARWLYQTDEYLGGPAWRSPLGPPVLALRPLLRRWDRSAANGVDVYLANSRVVQQRIAATYDRDAELLPPPHGMDASAPRETVPELADWEPGYALVVSRLLPYKNVDAVIEAVRSTGRRLVVVGHGPEEARLRATLPDHVRLLGGLSDAQLRSAYAGAGVLVAASHEDFGLTPLEAAAFGVPTVALRGGGFLETVVEGRTGLFFDAPEPTAIAATLALSDRHDWDADTIRSRAEEFGEARFIDRIRSIALGDESRVPDEKGVDRDAP</sequence>
<accession>A0A4Q2RTE8</accession>
<dbReference type="Gene3D" id="3.40.50.2000">
    <property type="entry name" value="Glycogen Phosphorylase B"/>
    <property type="match status" value="2"/>
</dbReference>
<evidence type="ECO:0000313" key="6">
    <source>
        <dbReference type="Proteomes" id="UP000291838"/>
    </source>
</evidence>
<dbReference type="InterPro" id="IPR001296">
    <property type="entry name" value="Glyco_trans_1"/>
</dbReference>
<dbReference type="RefSeq" id="WP_129473955.1">
    <property type="nucleotide sequence ID" value="NZ_SDWS01000002.1"/>
</dbReference>
<dbReference type="OrthoDB" id="9801573at2"/>
<dbReference type="InterPro" id="IPR028098">
    <property type="entry name" value="Glyco_trans_4-like_N"/>
</dbReference>
<dbReference type="EMBL" id="SDWS01000002">
    <property type="protein sequence ID" value="RYB92350.1"/>
    <property type="molecule type" value="Genomic_DNA"/>
</dbReference>
<feature type="domain" description="Glycosyltransferase subfamily 4-like N-terminal" evidence="4">
    <location>
        <begin position="18"/>
        <end position="178"/>
    </location>
</feature>
<dbReference type="PANTHER" id="PTHR45947:SF3">
    <property type="entry name" value="SULFOQUINOVOSYL TRANSFERASE SQD2"/>
    <property type="match status" value="1"/>
</dbReference>
<comment type="caution">
    <text evidence="5">The sequence shown here is derived from an EMBL/GenBank/DDBJ whole genome shotgun (WGS) entry which is preliminary data.</text>
</comment>
<dbReference type="GO" id="GO:0016757">
    <property type="term" value="F:glycosyltransferase activity"/>
    <property type="evidence" value="ECO:0007669"/>
    <property type="project" value="UniProtKB-KW"/>
</dbReference>